<feature type="compositionally biased region" description="Basic residues" evidence="4">
    <location>
        <begin position="715"/>
        <end position="724"/>
    </location>
</feature>
<feature type="region of interest" description="Disordered" evidence="4">
    <location>
        <begin position="688"/>
        <end position="741"/>
    </location>
</feature>
<feature type="compositionally biased region" description="Pro residues" evidence="4">
    <location>
        <begin position="511"/>
        <end position="525"/>
    </location>
</feature>
<evidence type="ECO:0000313" key="6">
    <source>
        <dbReference type="EMBL" id="KAK6995848.1"/>
    </source>
</evidence>
<feature type="region of interest" description="Disordered" evidence="4">
    <location>
        <begin position="416"/>
        <end position="450"/>
    </location>
</feature>
<reference evidence="6 7" key="1">
    <citation type="journal article" date="2024" name="J Genomics">
        <title>Draft genome sequencing and assembly of Favolaschia claudopus CIRM-BRFM 2984 isolated from oak limbs.</title>
        <authorList>
            <person name="Navarro D."/>
            <person name="Drula E."/>
            <person name="Chaduli D."/>
            <person name="Cazenave R."/>
            <person name="Ahrendt S."/>
            <person name="Wang J."/>
            <person name="Lipzen A."/>
            <person name="Daum C."/>
            <person name="Barry K."/>
            <person name="Grigoriev I.V."/>
            <person name="Favel A."/>
            <person name="Rosso M.N."/>
            <person name="Martin F."/>
        </authorList>
    </citation>
    <scope>NUCLEOTIDE SEQUENCE [LARGE SCALE GENOMIC DNA]</scope>
    <source>
        <strain evidence="6 7">CIRM-BRFM 2984</strain>
    </source>
</reference>
<dbReference type="AlphaFoldDB" id="A0AAV9ZXA9"/>
<feature type="compositionally biased region" description="Low complexity" evidence="4">
    <location>
        <begin position="576"/>
        <end position="593"/>
    </location>
</feature>
<evidence type="ECO:0000256" key="3">
    <source>
        <dbReference type="ARBA" id="ARBA00022801"/>
    </source>
</evidence>
<dbReference type="InterPro" id="IPR003653">
    <property type="entry name" value="Peptidase_C48_C"/>
</dbReference>
<dbReference type="SUPFAM" id="SSF54001">
    <property type="entry name" value="Cysteine proteinases"/>
    <property type="match status" value="1"/>
</dbReference>
<dbReference type="PROSITE" id="PS50600">
    <property type="entry name" value="ULP_PROTEASE"/>
    <property type="match status" value="1"/>
</dbReference>
<comment type="caution">
    <text evidence="6">The sequence shown here is derived from an EMBL/GenBank/DDBJ whole genome shotgun (WGS) entry which is preliminary data.</text>
</comment>
<evidence type="ECO:0000256" key="2">
    <source>
        <dbReference type="ARBA" id="ARBA00022670"/>
    </source>
</evidence>
<feature type="compositionally biased region" description="Basic and acidic residues" evidence="4">
    <location>
        <begin position="688"/>
        <end position="698"/>
    </location>
</feature>
<keyword evidence="3" id="KW-0378">Hydrolase</keyword>
<feature type="compositionally biased region" description="Acidic residues" evidence="4">
    <location>
        <begin position="609"/>
        <end position="626"/>
    </location>
</feature>
<keyword evidence="7" id="KW-1185">Reference proteome</keyword>
<accession>A0AAV9ZXA9</accession>
<gene>
    <name evidence="6" type="ORF">R3P38DRAFT_2656013</name>
</gene>
<evidence type="ECO:0000256" key="1">
    <source>
        <dbReference type="ARBA" id="ARBA00005234"/>
    </source>
</evidence>
<feature type="compositionally biased region" description="Acidic residues" evidence="4">
    <location>
        <begin position="562"/>
        <end position="575"/>
    </location>
</feature>
<name>A0AAV9ZXA9_9AGAR</name>
<evidence type="ECO:0000256" key="4">
    <source>
        <dbReference type="SAM" id="MobiDB-lite"/>
    </source>
</evidence>
<comment type="similarity">
    <text evidence="1">Belongs to the peptidase C48 family.</text>
</comment>
<dbReference type="InterPro" id="IPR038765">
    <property type="entry name" value="Papain-like_cys_pep_sf"/>
</dbReference>
<proteinExistence type="inferred from homology"/>
<feature type="non-terminal residue" evidence="6">
    <location>
        <position position="741"/>
    </location>
</feature>
<dbReference type="EMBL" id="JAWWNJ010000101">
    <property type="protein sequence ID" value="KAK6995848.1"/>
    <property type="molecule type" value="Genomic_DNA"/>
</dbReference>
<dbReference type="GO" id="GO:0006508">
    <property type="term" value="P:proteolysis"/>
    <property type="evidence" value="ECO:0007669"/>
    <property type="project" value="UniProtKB-KW"/>
</dbReference>
<dbReference type="GO" id="GO:0019783">
    <property type="term" value="F:ubiquitin-like protein peptidase activity"/>
    <property type="evidence" value="ECO:0007669"/>
    <property type="project" value="UniProtKB-ARBA"/>
</dbReference>
<feature type="region of interest" description="Disordered" evidence="4">
    <location>
        <begin position="484"/>
        <end position="661"/>
    </location>
</feature>
<dbReference type="Proteomes" id="UP001362999">
    <property type="component" value="Unassembled WGS sequence"/>
</dbReference>
<dbReference type="GO" id="GO:0008234">
    <property type="term" value="F:cysteine-type peptidase activity"/>
    <property type="evidence" value="ECO:0007669"/>
    <property type="project" value="InterPro"/>
</dbReference>
<feature type="compositionally biased region" description="Pro residues" evidence="4">
    <location>
        <begin position="634"/>
        <end position="645"/>
    </location>
</feature>
<dbReference type="Gene3D" id="3.40.395.10">
    <property type="entry name" value="Adenoviral Proteinase, Chain A"/>
    <property type="match status" value="1"/>
</dbReference>
<feature type="region of interest" description="Disordered" evidence="4">
    <location>
        <begin position="460"/>
        <end position="479"/>
    </location>
</feature>
<evidence type="ECO:0000259" key="5">
    <source>
        <dbReference type="PROSITE" id="PS50600"/>
    </source>
</evidence>
<feature type="compositionally biased region" description="Low complexity" evidence="4">
    <location>
        <begin position="461"/>
        <end position="475"/>
    </location>
</feature>
<feature type="compositionally biased region" description="Basic and acidic residues" evidence="4">
    <location>
        <begin position="705"/>
        <end position="714"/>
    </location>
</feature>
<protein>
    <recommendedName>
        <fullName evidence="5">Ubiquitin-like protease family profile domain-containing protein</fullName>
    </recommendedName>
</protein>
<keyword evidence="2" id="KW-0645">Protease</keyword>
<organism evidence="6 7">
    <name type="scientific">Favolaschia claudopus</name>
    <dbReference type="NCBI Taxonomy" id="2862362"/>
    <lineage>
        <taxon>Eukaryota</taxon>
        <taxon>Fungi</taxon>
        <taxon>Dikarya</taxon>
        <taxon>Basidiomycota</taxon>
        <taxon>Agaricomycotina</taxon>
        <taxon>Agaricomycetes</taxon>
        <taxon>Agaricomycetidae</taxon>
        <taxon>Agaricales</taxon>
        <taxon>Marasmiineae</taxon>
        <taxon>Mycenaceae</taxon>
        <taxon>Favolaschia</taxon>
    </lineage>
</organism>
<evidence type="ECO:0000313" key="7">
    <source>
        <dbReference type="Proteomes" id="UP001362999"/>
    </source>
</evidence>
<feature type="domain" description="Ubiquitin-like protease family profile" evidence="5">
    <location>
        <begin position="198"/>
        <end position="375"/>
    </location>
</feature>
<feature type="compositionally biased region" description="Acidic residues" evidence="4">
    <location>
        <begin position="416"/>
        <end position="426"/>
    </location>
</feature>
<sequence>MDNFSTFEKSDWIATGKKWSDAPPALKKIASHWFLVPQELEYEILPSPYIPIAKLLEFSLPLESTITTPDSTQYFSNRLPDLLSDALILRMRRLPIPDKKTVNKLLAVSRQSWLDGNQSVIYAHLGEHTATHYPLWILTYWAAVHDIKRNAWGPWKTCQAWVNAQKRLGKKYPARAALADETSLMLTMVPWGRGKPAGLADSEPFHTLWRFVGSHWLSGSQMDDMLELLRYKINSSPDSIRDTRIWGTALVPKLLDAYGSAAVGTYWTAPEMRWIRDLGKAIVRDRAALITSAHLGSTKDEPHWVAVIFDLTEGNAALRYGDSLGAEIPTEMAAACLWWLNQHTAEEISITNLPIAQQKDGFSCGMLVDNAQQHFVDPEVPLTGAESWPEARLEVFNKICTRSLEQLEIERALAREEDEAQSDDDTSDHHTATTPLAADLDSDSDDSPIPLLRRTARHAQFTFTSPASSTSTPASISLKRPKGHVDALATPNPSPAKHRIFKRNRDNGVPSSPPPSRPLFPPSASPVPRRSVNEDVFGPLQATRPNGYRSDSEREEAGGIANDDEYNWGPEDDAPPVDSSPPAVTTTTAAADAVSDDDDDDLPGLQDVSDSDASDDSDDDSDDSDGSSDKRPRTPAPPPRSPRSPAPLSRSKPVAAAKSKITSYWKVETAEEKAVRLEKDAREYAAHSEQVRMREMQAQRRQKVRDRERGNERMRQHRDRIRKAKIADGWVPGKTGKKRVS</sequence>